<dbReference type="AlphaFoldDB" id="A0A916U5V2"/>
<keyword evidence="2" id="KW-0472">Membrane</keyword>
<evidence type="ECO:0000256" key="1">
    <source>
        <dbReference type="SAM" id="MobiDB-lite"/>
    </source>
</evidence>
<accession>A0A916U5V2</accession>
<dbReference type="RefSeq" id="WP_188671511.1">
    <property type="nucleotide sequence ID" value="NZ_BMJH01000001.1"/>
</dbReference>
<keyword evidence="2" id="KW-1133">Transmembrane helix</keyword>
<dbReference type="Proteomes" id="UP000641514">
    <property type="component" value="Unassembled WGS sequence"/>
</dbReference>
<name>A0A916U5V2_9ACTN</name>
<feature type="compositionally biased region" description="Basic and acidic residues" evidence="1">
    <location>
        <begin position="1"/>
        <end position="16"/>
    </location>
</feature>
<comment type="caution">
    <text evidence="4">The sequence shown here is derived from an EMBL/GenBank/DDBJ whole genome shotgun (WGS) entry which is preliminary data.</text>
</comment>
<evidence type="ECO:0000259" key="3">
    <source>
        <dbReference type="Pfam" id="PF02517"/>
    </source>
</evidence>
<feature type="domain" description="CAAX prenyl protease 2/Lysostaphin resistance protein A-like" evidence="3">
    <location>
        <begin position="237"/>
        <end position="338"/>
    </location>
</feature>
<dbReference type="EMBL" id="BMJH01000001">
    <property type="protein sequence ID" value="GGC61007.1"/>
    <property type="molecule type" value="Genomic_DNA"/>
</dbReference>
<reference evidence="4" key="2">
    <citation type="submission" date="2020-09" db="EMBL/GenBank/DDBJ databases">
        <authorList>
            <person name="Sun Q."/>
            <person name="Zhou Y."/>
        </authorList>
    </citation>
    <scope>NUCLEOTIDE SEQUENCE</scope>
    <source>
        <strain evidence="4">CGMCC 1.15478</strain>
    </source>
</reference>
<evidence type="ECO:0000256" key="2">
    <source>
        <dbReference type="SAM" id="Phobius"/>
    </source>
</evidence>
<feature type="transmembrane region" description="Helical" evidence="2">
    <location>
        <begin position="303"/>
        <end position="321"/>
    </location>
</feature>
<feature type="compositionally biased region" description="Low complexity" evidence="1">
    <location>
        <begin position="20"/>
        <end position="31"/>
    </location>
</feature>
<feature type="transmembrane region" description="Helical" evidence="2">
    <location>
        <begin position="239"/>
        <end position="265"/>
    </location>
</feature>
<feature type="transmembrane region" description="Helical" evidence="2">
    <location>
        <begin position="277"/>
        <end position="297"/>
    </location>
</feature>
<dbReference type="GO" id="GO:0080120">
    <property type="term" value="P:CAAX-box protein maturation"/>
    <property type="evidence" value="ECO:0007669"/>
    <property type="project" value="UniProtKB-ARBA"/>
</dbReference>
<protein>
    <recommendedName>
        <fullName evidence="3">CAAX prenyl protease 2/Lysostaphin resistance protein A-like domain-containing protein</fullName>
    </recommendedName>
</protein>
<dbReference type="GO" id="GO:0004175">
    <property type="term" value="F:endopeptidase activity"/>
    <property type="evidence" value="ECO:0007669"/>
    <property type="project" value="UniProtKB-ARBA"/>
</dbReference>
<evidence type="ECO:0000313" key="4">
    <source>
        <dbReference type="EMBL" id="GGC61007.1"/>
    </source>
</evidence>
<feature type="transmembrane region" description="Helical" evidence="2">
    <location>
        <begin position="150"/>
        <end position="172"/>
    </location>
</feature>
<organism evidence="4 5">
    <name type="scientific">Hoyosella rhizosphaerae</name>
    <dbReference type="NCBI Taxonomy" id="1755582"/>
    <lineage>
        <taxon>Bacteria</taxon>
        <taxon>Bacillati</taxon>
        <taxon>Actinomycetota</taxon>
        <taxon>Actinomycetes</taxon>
        <taxon>Mycobacteriales</taxon>
        <taxon>Hoyosellaceae</taxon>
        <taxon>Hoyosella</taxon>
    </lineage>
</organism>
<gene>
    <name evidence="4" type="ORF">GCM10011410_11850</name>
</gene>
<sequence length="351" mass="37886">MRDSEEPDGTRGDRAGGDGASSDGASSHSDGQPPVPPDWWYPHGISRFPRAGNIADSQGYTGSPNNPDSSERGGYVDTPQLWGKRTFEPRRLETISRSHRNDHRWARADRNVAERANGQKWGLGAAFAVLLVNLLGFVVAAQLVDIDSPLIIVAVIAPTFLAAVVAVLITVVRGNGPMTDFGLPRTMNTAMQNIGVGLAFGTASVIGGLFLVLGLIGFSDELPTSPLEQLGDQSLNWRIALAMWIWLGAPVAEELIFRGIVWGALDKQRFASRWVNLAQLVSTNWSVLIITALVFGLWHLEPWRLGILVFAGLMFGLARLYTGSVLGSMVAHSVNNALPAMSIIFLPMALP</sequence>
<evidence type="ECO:0000313" key="5">
    <source>
        <dbReference type="Proteomes" id="UP000641514"/>
    </source>
</evidence>
<reference evidence="4" key="1">
    <citation type="journal article" date="2014" name="Int. J. Syst. Evol. Microbiol.">
        <title>Complete genome sequence of Corynebacterium casei LMG S-19264T (=DSM 44701T), isolated from a smear-ripened cheese.</title>
        <authorList>
            <consortium name="US DOE Joint Genome Institute (JGI-PGF)"/>
            <person name="Walter F."/>
            <person name="Albersmeier A."/>
            <person name="Kalinowski J."/>
            <person name="Ruckert C."/>
        </authorList>
    </citation>
    <scope>NUCLEOTIDE SEQUENCE</scope>
    <source>
        <strain evidence="4">CGMCC 1.15478</strain>
    </source>
</reference>
<keyword evidence="5" id="KW-1185">Reference proteome</keyword>
<feature type="transmembrane region" description="Helical" evidence="2">
    <location>
        <begin position="121"/>
        <end position="144"/>
    </location>
</feature>
<dbReference type="Pfam" id="PF02517">
    <property type="entry name" value="Rce1-like"/>
    <property type="match status" value="1"/>
</dbReference>
<feature type="transmembrane region" description="Helical" evidence="2">
    <location>
        <begin position="193"/>
        <end position="219"/>
    </location>
</feature>
<feature type="region of interest" description="Disordered" evidence="1">
    <location>
        <begin position="1"/>
        <end position="80"/>
    </location>
</feature>
<proteinExistence type="predicted"/>
<keyword evidence="2" id="KW-0812">Transmembrane</keyword>
<dbReference type="InterPro" id="IPR003675">
    <property type="entry name" value="Rce1/LyrA-like_dom"/>
</dbReference>
<feature type="compositionally biased region" description="Polar residues" evidence="1">
    <location>
        <begin position="55"/>
        <end position="68"/>
    </location>
</feature>